<organism evidence="3">
    <name type="scientific">Arundo donax</name>
    <name type="common">Giant reed</name>
    <name type="synonym">Donax arundinaceus</name>
    <dbReference type="NCBI Taxonomy" id="35708"/>
    <lineage>
        <taxon>Eukaryota</taxon>
        <taxon>Viridiplantae</taxon>
        <taxon>Streptophyta</taxon>
        <taxon>Embryophyta</taxon>
        <taxon>Tracheophyta</taxon>
        <taxon>Spermatophyta</taxon>
        <taxon>Magnoliopsida</taxon>
        <taxon>Liliopsida</taxon>
        <taxon>Poales</taxon>
        <taxon>Poaceae</taxon>
        <taxon>PACMAD clade</taxon>
        <taxon>Arundinoideae</taxon>
        <taxon>Arundineae</taxon>
        <taxon>Arundo</taxon>
    </lineage>
</organism>
<dbReference type="InterPro" id="IPR001810">
    <property type="entry name" value="F-box_dom"/>
</dbReference>
<dbReference type="Gene3D" id="3.80.10.10">
    <property type="entry name" value="Ribonuclease Inhibitor"/>
    <property type="match status" value="1"/>
</dbReference>
<dbReference type="SUPFAM" id="SSF52047">
    <property type="entry name" value="RNI-like"/>
    <property type="match status" value="1"/>
</dbReference>
<dbReference type="EMBL" id="GBRH01260499">
    <property type="protein sequence ID" value="JAD37396.1"/>
    <property type="molecule type" value="Transcribed_RNA"/>
</dbReference>
<proteinExistence type="predicted"/>
<dbReference type="SUPFAM" id="SSF81383">
    <property type="entry name" value="F-box domain"/>
    <property type="match status" value="1"/>
</dbReference>
<evidence type="ECO:0000259" key="1">
    <source>
        <dbReference type="Pfam" id="PF00646"/>
    </source>
</evidence>
<dbReference type="Pfam" id="PF23622">
    <property type="entry name" value="LRR_At1g61320_AtMIF1"/>
    <property type="match status" value="1"/>
</dbReference>
<dbReference type="Pfam" id="PF00646">
    <property type="entry name" value="F-box"/>
    <property type="match status" value="1"/>
</dbReference>
<feature type="domain" description="F-box" evidence="1">
    <location>
        <begin position="59"/>
        <end position="94"/>
    </location>
</feature>
<protein>
    <submittedName>
        <fullName evidence="3">Uncharacterized protein</fullName>
    </submittedName>
</protein>
<reference evidence="3" key="2">
    <citation type="journal article" date="2015" name="Data Brief">
        <title>Shoot transcriptome of the giant reed, Arundo donax.</title>
        <authorList>
            <person name="Barrero R.A."/>
            <person name="Guerrero F.D."/>
            <person name="Moolhuijzen P."/>
            <person name="Goolsby J.A."/>
            <person name="Tidwell J."/>
            <person name="Bellgard S.E."/>
            <person name="Bellgard M.I."/>
        </authorList>
    </citation>
    <scope>NUCLEOTIDE SEQUENCE</scope>
    <source>
        <tissue evidence="3">Shoot tissue taken approximately 20 cm above the soil surface</tissue>
    </source>
</reference>
<dbReference type="InterPro" id="IPR036047">
    <property type="entry name" value="F-box-like_dom_sf"/>
</dbReference>
<evidence type="ECO:0000313" key="3">
    <source>
        <dbReference type="EMBL" id="JAD37396.1"/>
    </source>
</evidence>
<reference evidence="3" key="1">
    <citation type="submission" date="2014-09" db="EMBL/GenBank/DDBJ databases">
        <authorList>
            <person name="Magalhaes I.L.F."/>
            <person name="Oliveira U."/>
            <person name="Santos F.R."/>
            <person name="Vidigal T.H.D.A."/>
            <person name="Brescovit A.D."/>
            <person name="Santos A.J."/>
        </authorList>
    </citation>
    <scope>NUCLEOTIDE SEQUENCE</scope>
    <source>
        <tissue evidence="3">Shoot tissue taken approximately 20 cm above the soil surface</tissue>
    </source>
</reference>
<name>A0A0A8ZF11_ARUDO</name>
<dbReference type="PANTHER" id="PTHR34145">
    <property type="entry name" value="OS02G0105600 PROTEIN"/>
    <property type="match status" value="1"/>
</dbReference>
<dbReference type="AlphaFoldDB" id="A0A0A8ZF11"/>
<evidence type="ECO:0000259" key="2">
    <source>
        <dbReference type="Pfam" id="PF23622"/>
    </source>
</evidence>
<dbReference type="InterPro" id="IPR055357">
    <property type="entry name" value="LRR_At1g61320_AtMIF1"/>
</dbReference>
<dbReference type="InterPro" id="IPR053772">
    <property type="entry name" value="At1g61320/At1g61330-like"/>
</dbReference>
<accession>A0A0A8ZF11</accession>
<dbReference type="InterPro" id="IPR032675">
    <property type="entry name" value="LRR_dom_sf"/>
</dbReference>
<dbReference type="PANTHER" id="PTHR34145:SF64">
    <property type="entry name" value="F-BOX DOMAIN CONTAINING PROTEIN, EXPRESSED"/>
    <property type="match status" value="1"/>
</dbReference>
<feature type="domain" description="At1g61320/AtMIF1 LRR" evidence="2">
    <location>
        <begin position="129"/>
        <end position="514"/>
    </location>
</feature>
<sequence length="522" mass="59010">MTNNDGDPRPNCRSMWLRRQRAKTNYCGSRDSLPTTEGLPCQQGDISEGAQITMPVLQLDKLPEDILHHIHSLVPLRDAARAACVSHKFLRSWRCFPNLTFSQETLGLNVQEGTSYERAKKLMDRIDHIVQNHSGIGVKTLKLHVFPCHNVITANHVDIWLQAAVKSGIVEISVELPRDHRPKYNLSCSLLSCSGSSLQSISLFSCAFRPTLRIGCLKSLKSVCLKLVNITGEELGCLFSSTISLEVLEVSHCDEITFLNIPSHLQKLSILKVFMCKSLQMIEIYAPKLSTFSFRGPPMEILISDSSELKYMVMHGVFYSGMFQYARTKLHYIASSLQTLTLSSSKEDFNTPMFSEKFLHLRHLNIYCSGIEFQSYDYFSLVSFLEACPSLESFFLSAGEYRDVRQDPVLQDSNADSSHIRQIPEFRHSNLKKVIINRFCSSKSLIELTCQIIESTSSLQCLVIDTTLGFGPRGICKNMNKEDVMKALSAVEAVKRYIEGKVPSSVKFRVWEPCRRCHIAKL</sequence>